<gene>
    <name evidence="1" type="ORF">UFOVP1382_198</name>
</gene>
<sequence length="396" mass="43474">MRLAEVEAILHEIGVHGLIPKSGKVVGSCPFAPQTHAKGTDRSPSFAVIHTHHGGWAYSCRACAEHGGLKNLIVRLSKGRAKIRALQIYYDALDLDREAEGHRSRLDYKPFADAAVTRADVPVTREGYAPGVNATRGQQLAIIGDDQDTTSRPCDEDLSRFAPGPVDYLTVKRGFDAETQAAFGILDDRSQYRAVFPIKDWDGALLGVTKRLYWEHDFCFSCREDIGDGEGGLEHRCSGCGRLFVKYLHTKGMNRNEILYGEWLYEEGAVPVLVEGTTDAMRLWQYGVRPAGGFWAGAILGAYPGEMQVVRLVRRTGARRVFVVRDNDAPTLDHPDGAGAELAPRLRELDPGMEVCEIVTSAKDPGSMSEAQVAALLQVMSNLLQETGPLPRQVTI</sequence>
<reference evidence="1" key="1">
    <citation type="submission" date="2020-05" db="EMBL/GenBank/DDBJ databases">
        <authorList>
            <person name="Chiriac C."/>
            <person name="Salcher M."/>
            <person name="Ghai R."/>
            <person name="Kavagutti S V."/>
        </authorList>
    </citation>
    <scope>NUCLEOTIDE SEQUENCE</scope>
</reference>
<organism evidence="1">
    <name type="scientific">uncultured Caudovirales phage</name>
    <dbReference type="NCBI Taxonomy" id="2100421"/>
    <lineage>
        <taxon>Viruses</taxon>
        <taxon>Duplodnaviria</taxon>
        <taxon>Heunggongvirae</taxon>
        <taxon>Uroviricota</taxon>
        <taxon>Caudoviricetes</taxon>
        <taxon>Peduoviridae</taxon>
        <taxon>Maltschvirus</taxon>
        <taxon>Maltschvirus maltsch</taxon>
    </lineage>
</organism>
<protein>
    <submittedName>
        <fullName evidence="1">Uncharacterized protein</fullName>
    </submittedName>
</protein>
<dbReference type="Gene3D" id="3.40.1360.10">
    <property type="match status" value="1"/>
</dbReference>
<proteinExistence type="predicted"/>
<dbReference type="SUPFAM" id="SSF56731">
    <property type="entry name" value="DNA primase core"/>
    <property type="match status" value="1"/>
</dbReference>
<evidence type="ECO:0000313" key="1">
    <source>
        <dbReference type="EMBL" id="CAB4203587.1"/>
    </source>
</evidence>
<dbReference type="EMBL" id="LR797331">
    <property type="protein sequence ID" value="CAB4203587.1"/>
    <property type="molecule type" value="Genomic_DNA"/>
</dbReference>
<name>A0A6J5S5D7_9CAUD</name>
<accession>A0A6J5S5D7</accession>